<sequence length="55" mass="6269">MTREEFERTVPEQRWYDLRIIEVITSAVDHAAAAIGAAFAEELESKRNAYIEAAE</sequence>
<dbReference type="RefSeq" id="WP_346144159.1">
    <property type="nucleotide sequence ID" value="NZ_BAAAUA010000015.1"/>
</dbReference>
<dbReference type="EMBL" id="JBHSOC010000016">
    <property type="protein sequence ID" value="MFC5641931.1"/>
    <property type="molecule type" value="Genomic_DNA"/>
</dbReference>
<keyword evidence="2" id="KW-1185">Reference proteome</keyword>
<protein>
    <submittedName>
        <fullName evidence="1">Uncharacterized protein</fullName>
    </submittedName>
</protein>
<proteinExistence type="predicted"/>
<organism evidence="1 2">
    <name type="scientific">Kitasatospora cinereorecta</name>
    <dbReference type="NCBI Taxonomy" id="285560"/>
    <lineage>
        <taxon>Bacteria</taxon>
        <taxon>Bacillati</taxon>
        <taxon>Actinomycetota</taxon>
        <taxon>Actinomycetes</taxon>
        <taxon>Kitasatosporales</taxon>
        <taxon>Streptomycetaceae</taxon>
        <taxon>Kitasatospora</taxon>
    </lineage>
</organism>
<dbReference type="Proteomes" id="UP001596066">
    <property type="component" value="Unassembled WGS sequence"/>
</dbReference>
<reference evidence="2" key="1">
    <citation type="journal article" date="2019" name="Int. J. Syst. Evol. Microbiol.">
        <title>The Global Catalogue of Microorganisms (GCM) 10K type strain sequencing project: providing services to taxonomists for standard genome sequencing and annotation.</title>
        <authorList>
            <consortium name="The Broad Institute Genomics Platform"/>
            <consortium name="The Broad Institute Genome Sequencing Center for Infectious Disease"/>
            <person name="Wu L."/>
            <person name="Ma J."/>
        </authorList>
    </citation>
    <scope>NUCLEOTIDE SEQUENCE [LARGE SCALE GENOMIC DNA]</scope>
    <source>
        <strain evidence="2">CGMCC 4.1622</strain>
    </source>
</reference>
<accession>A0ABW0V8K3</accession>
<gene>
    <name evidence="1" type="ORF">ACFPZF_11285</name>
</gene>
<evidence type="ECO:0000313" key="1">
    <source>
        <dbReference type="EMBL" id="MFC5641931.1"/>
    </source>
</evidence>
<comment type="caution">
    <text evidence="1">The sequence shown here is derived from an EMBL/GenBank/DDBJ whole genome shotgun (WGS) entry which is preliminary data.</text>
</comment>
<name>A0ABW0V8K3_9ACTN</name>
<evidence type="ECO:0000313" key="2">
    <source>
        <dbReference type="Proteomes" id="UP001596066"/>
    </source>
</evidence>